<dbReference type="Pfam" id="PF06114">
    <property type="entry name" value="Peptidase_M78"/>
    <property type="match status" value="1"/>
</dbReference>
<evidence type="ECO:0000313" key="3">
    <source>
        <dbReference type="Proteomes" id="UP001199631"/>
    </source>
</evidence>
<sequence length="156" mass="18742">MFYTRTEKFVKDLLLSFNIRKPADLGIDKVANALQVTVHLWEFGSEAICRNGKYIIFLNEQKNERVQWQEFTHEVGHILWHVGRQELLPRSFMELQEWQANYFSFHLCIPTFMLEDNTLKMTPYKLMELFNVEYAFACKRMGMLENKRGIYRSNLY</sequence>
<dbReference type="InterPro" id="IPR010359">
    <property type="entry name" value="IrrE_HExxH"/>
</dbReference>
<keyword evidence="3" id="KW-1185">Reference proteome</keyword>
<dbReference type="Proteomes" id="UP001199631">
    <property type="component" value="Unassembled WGS sequence"/>
</dbReference>
<evidence type="ECO:0000259" key="1">
    <source>
        <dbReference type="Pfam" id="PF06114"/>
    </source>
</evidence>
<gene>
    <name evidence="2" type="ORF">K3T81_19035</name>
</gene>
<organism evidence="2 3">
    <name type="scientific">Oceanobacillus jordanicus</name>
    <dbReference type="NCBI Taxonomy" id="2867266"/>
    <lineage>
        <taxon>Bacteria</taxon>
        <taxon>Bacillati</taxon>
        <taxon>Bacillota</taxon>
        <taxon>Bacilli</taxon>
        <taxon>Bacillales</taxon>
        <taxon>Bacillaceae</taxon>
        <taxon>Oceanobacillus</taxon>
    </lineage>
</organism>
<comment type="caution">
    <text evidence="2">The sequence shown here is derived from an EMBL/GenBank/DDBJ whole genome shotgun (WGS) entry which is preliminary data.</text>
</comment>
<feature type="domain" description="IrrE N-terminal-like" evidence="1">
    <location>
        <begin position="52"/>
        <end position="141"/>
    </location>
</feature>
<dbReference type="Gene3D" id="1.10.10.2910">
    <property type="match status" value="1"/>
</dbReference>
<name>A0AAW5BA01_9BACI</name>
<dbReference type="RefSeq" id="WP_238022177.1">
    <property type="nucleotide sequence ID" value="NZ_JAIFZM010000026.1"/>
</dbReference>
<accession>A0AAW5BA01</accession>
<dbReference type="EMBL" id="JAIFZM010000026">
    <property type="protein sequence ID" value="MCG3421240.1"/>
    <property type="molecule type" value="Genomic_DNA"/>
</dbReference>
<proteinExistence type="predicted"/>
<dbReference type="AlphaFoldDB" id="A0AAW5BA01"/>
<reference evidence="2 3" key="1">
    <citation type="journal article" date="2022" name="Evol. Bioinform. Online">
        <title>Draft Genome Sequence of Oceanobacillus jordanicus Strain GSFE11, a Halotolerant Plant Growth-Promoting Bacterial Endophyte Isolated From the Jordan Valley.</title>
        <authorList>
            <person name="Alhindi T."/>
            <person name="Albdaiwi R."/>
        </authorList>
    </citation>
    <scope>NUCLEOTIDE SEQUENCE [LARGE SCALE GENOMIC DNA]</scope>
    <source>
        <strain evidence="2 3">GSFE11</strain>
    </source>
</reference>
<evidence type="ECO:0000313" key="2">
    <source>
        <dbReference type="EMBL" id="MCG3421240.1"/>
    </source>
</evidence>
<protein>
    <submittedName>
        <fullName evidence="2">ImmA/IrrE family metallo-endopeptidase</fullName>
    </submittedName>
</protein>